<accession>A0A291LX06</accession>
<name>A0A291LX06_9RHOB</name>
<sequence>MDTEYPFGAEAEIAQKAIVYVRAVDVEDLPEEVQEQAMGRKQLYAVHSEDGERLALVGDRHLAFVLARQNDLTPVAVH</sequence>
<gene>
    <name evidence="1" type="ORF">CBW24_02465</name>
</gene>
<dbReference type="OrthoDB" id="7205167at2"/>
<evidence type="ECO:0000313" key="2">
    <source>
        <dbReference type="Proteomes" id="UP000219050"/>
    </source>
</evidence>
<dbReference type="AlphaFoldDB" id="A0A291LX06"/>
<protein>
    <recommendedName>
        <fullName evidence="3">DUF1150 family protein</fullName>
    </recommendedName>
</protein>
<reference evidence="1 2" key="1">
    <citation type="submission" date="2017-05" db="EMBL/GenBank/DDBJ databases">
        <title>Comparative genomic and metabolic analysis of manganese-oxidizing mechanisms in Celeribater manganoxidans DY25T: its adaption to the environment of polymetallic nodule.</title>
        <authorList>
            <person name="Wang X."/>
        </authorList>
    </citation>
    <scope>NUCLEOTIDE SEQUENCE [LARGE SCALE GENOMIC DNA]</scope>
    <source>
        <strain evidence="1 2">DY25</strain>
    </source>
</reference>
<keyword evidence="2" id="KW-1185">Reference proteome</keyword>
<dbReference type="Pfam" id="PF06620">
    <property type="entry name" value="DUF1150"/>
    <property type="match status" value="1"/>
</dbReference>
<dbReference type="Proteomes" id="UP000219050">
    <property type="component" value="Chromosome"/>
</dbReference>
<dbReference type="InterPro" id="IPR009531">
    <property type="entry name" value="DUF1150"/>
</dbReference>
<dbReference type="EMBL" id="CP021404">
    <property type="protein sequence ID" value="ATI40975.1"/>
    <property type="molecule type" value="Genomic_DNA"/>
</dbReference>
<proteinExistence type="predicted"/>
<organism evidence="1 2">
    <name type="scientific">Pacificitalea manganoxidans</name>
    <dbReference type="NCBI Taxonomy" id="1411902"/>
    <lineage>
        <taxon>Bacteria</taxon>
        <taxon>Pseudomonadati</taxon>
        <taxon>Pseudomonadota</taxon>
        <taxon>Alphaproteobacteria</taxon>
        <taxon>Rhodobacterales</taxon>
        <taxon>Paracoccaceae</taxon>
        <taxon>Pacificitalea</taxon>
    </lineage>
</organism>
<dbReference type="KEGG" id="cmag:CBW24_02465"/>
<evidence type="ECO:0000313" key="1">
    <source>
        <dbReference type="EMBL" id="ATI40975.1"/>
    </source>
</evidence>
<dbReference type="RefSeq" id="WP_088662430.1">
    <property type="nucleotide sequence ID" value="NZ_CP021404.1"/>
</dbReference>
<evidence type="ECO:0008006" key="3">
    <source>
        <dbReference type="Google" id="ProtNLM"/>
    </source>
</evidence>